<accession>A0A0C3K8Q3</accession>
<dbReference type="Proteomes" id="UP000054217">
    <property type="component" value="Unassembled WGS sequence"/>
</dbReference>
<dbReference type="STRING" id="870435.A0A0C3K8Q3"/>
<evidence type="ECO:0000313" key="2">
    <source>
        <dbReference type="EMBL" id="KIO05957.1"/>
    </source>
</evidence>
<dbReference type="AlphaFoldDB" id="A0A0C3K8Q3"/>
<organism evidence="2 3">
    <name type="scientific">Pisolithus tinctorius Marx 270</name>
    <dbReference type="NCBI Taxonomy" id="870435"/>
    <lineage>
        <taxon>Eukaryota</taxon>
        <taxon>Fungi</taxon>
        <taxon>Dikarya</taxon>
        <taxon>Basidiomycota</taxon>
        <taxon>Agaricomycotina</taxon>
        <taxon>Agaricomycetes</taxon>
        <taxon>Agaricomycetidae</taxon>
        <taxon>Boletales</taxon>
        <taxon>Sclerodermatineae</taxon>
        <taxon>Pisolithaceae</taxon>
        <taxon>Pisolithus</taxon>
    </lineage>
</organism>
<sequence length="437" mass="47719">MQIPLSSTIASSRSAVSPIPLEGSSFSLGIWALAGLFGGEHALSATGTIPLYKQRRWLGWYNSPGSYVVAMRYGSLAKSSLFSGLFPGRRTEPTTLLEIDGRKGPKFRAAHSGTVMEETSHPGTLFVERCNEMQGVAIDGRVTRRVGVTIAQLEHTPALEVSSKVDPSCLSVFASIPILVSASTCVMCAMVHDWYSFSTILLGMLVNGISCAVLGSGSFFFTHPGPAQGSPPGDGVLFAEKEIVVLKGEEGAVNAITRGNFGLRFATEPYFHDIGWCSVLLLLQFIAQLVLVPQSTLFGQIMFVISLVVSWAYNVWLSSFDKEKIQRDLLINEVLQQPKLHKYILGTRTSMAVFVLLACGSQKVEQLMDDLLPNNTKVWMQWKASVINRLREGGNLVFQPSDWADPSLSGEERALLETLYKDAQSAYKGFMASHHSS</sequence>
<feature type="transmembrane region" description="Helical" evidence="1">
    <location>
        <begin position="297"/>
        <end position="317"/>
    </location>
</feature>
<keyword evidence="1" id="KW-1133">Transmembrane helix</keyword>
<gene>
    <name evidence="2" type="ORF">M404DRAFT_139390</name>
</gene>
<evidence type="ECO:0000313" key="3">
    <source>
        <dbReference type="Proteomes" id="UP000054217"/>
    </source>
</evidence>
<dbReference type="EMBL" id="KN831964">
    <property type="protein sequence ID" value="KIO05957.1"/>
    <property type="molecule type" value="Genomic_DNA"/>
</dbReference>
<keyword evidence="1" id="KW-0812">Transmembrane</keyword>
<keyword evidence="1" id="KW-0472">Membrane</keyword>
<evidence type="ECO:0000256" key="1">
    <source>
        <dbReference type="SAM" id="Phobius"/>
    </source>
</evidence>
<feature type="transmembrane region" description="Helical" evidence="1">
    <location>
        <begin position="198"/>
        <end position="221"/>
    </location>
</feature>
<proteinExistence type="predicted"/>
<name>A0A0C3K8Q3_PISTI</name>
<dbReference type="HOGENOM" id="CLU_025274_1_1_1"/>
<feature type="transmembrane region" description="Helical" evidence="1">
    <location>
        <begin position="169"/>
        <end position="192"/>
    </location>
</feature>
<keyword evidence="3" id="KW-1185">Reference proteome</keyword>
<dbReference type="OrthoDB" id="2366471at2759"/>
<reference evidence="2 3" key="1">
    <citation type="submission" date="2014-04" db="EMBL/GenBank/DDBJ databases">
        <authorList>
            <consortium name="DOE Joint Genome Institute"/>
            <person name="Kuo A."/>
            <person name="Kohler A."/>
            <person name="Costa M.D."/>
            <person name="Nagy L.G."/>
            <person name="Floudas D."/>
            <person name="Copeland A."/>
            <person name="Barry K.W."/>
            <person name="Cichocki N."/>
            <person name="Veneault-Fourrey C."/>
            <person name="LaButti K."/>
            <person name="Lindquist E.A."/>
            <person name="Lipzen A."/>
            <person name="Lundell T."/>
            <person name="Morin E."/>
            <person name="Murat C."/>
            <person name="Sun H."/>
            <person name="Tunlid A."/>
            <person name="Henrissat B."/>
            <person name="Grigoriev I.V."/>
            <person name="Hibbett D.S."/>
            <person name="Martin F."/>
            <person name="Nordberg H.P."/>
            <person name="Cantor M.N."/>
            <person name="Hua S.X."/>
        </authorList>
    </citation>
    <scope>NUCLEOTIDE SEQUENCE [LARGE SCALE GENOMIC DNA]</scope>
    <source>
        <strain evidence="2 3">Marx 270</strain>
    </source>
</reference>
<protein>
    <submittedName>
        <fullName evidence="2">Uncharacterized protein</fullName>
    </submittedName>
</protein>
<reference evidence="3" key="2">
    <citation type="submission" date="2015-01" db="EMBL/GenBank/DDBJ databases">
        <title>Evolutionary Origins and Diversification of the Mycorrhizal Mutualists.</title>
        <authorList>
            <consortium name="DOE Joint Genome Institute"/>
            <consortium name="Mycorrhizal Genomics Consortium"/>
            <person name="Kohler A."/>
            <person name="Kuo A."/>
            <person name="Nagy L.G."/>
            <person name="Floudas D."/>
            <person name="Copeland A."/>
            <person name="Barry K.W."/>
            <person name="Cichocki N."/>
            <person name="Veneault-Fourrey C."/>
            <person name="LaButti K."/>
            <person name="Lindquist E.A."/>
            <person name="Lipzen A."/>
            <person name="Lundell T."/>
            <person name="Morin E."/>
            <person name="Murat C."/>
            <person name="Riley R."/>
            <person name="Ohm R."/>
            <person name="Sun H."/>
            <person name="Tunlid A."/>
            <person name="Henrissat B."/>
            <person name="Grigoriev I.V."/>
            <person name="Hibbett D.S."/>
            <person name="Martin F."/>
        </authorList>
    </citation>
    <scope>NUCLEOTIDE SEQUENCE [LARGE SCALE GENOMIC DNA]</scope>
    <source>
        <strain evidence="3">Marx 270</strain>
    </source>
</reference>
<dbReference type="InParanoid" id="A0A0C3K8Q3"/>
<feature type="transmembrane region" description="Helical" evidence="1">
    <location>
        <begin position="270"/>
        <end position="291"/>
    </location>
</feature>